<evidence type="ECO:0000259" key="13">
    <source>
        <dbReference type="Pfam" id="PF12780"/>
    </source>
</evidence>
<evidence type="ECO:0000256" key="9">
    <source>
        <dbReference type="ARBA" id="ARBA00023175"/>
    </source>
</evidence>
<evidence type="ECO:0000256" key="8">
    <source>
        <dbReference type="ARBA" id="ARBA00023069"/>
    </source>
</evidence>
<dbReference type="InterPro" id="IPR024317">
    <property type="entry name" value="Dynein_heavy_chain_D4_dom"/>
</dbReference>
<evidence type="ECO:0000256" key="1">
    <source>
        <dbReference type="ARBA" id="ARBA00004430"/>
    </source>
</evidence>
<keyword evidence="6" id="KW-0243">Dynein</keyword>
<dbReference type="GO" id="GO:0045505">
    <property type="term" value="F:dynein intermediate chain binding"/>
    <property type="evidence" value="ECO:0007669"/>
    <property type="project" value="InterPro"/>
</dbReference>
<protein>
    <recommendedName>
        <fullName evidence="16">Dynein heavy chain AAA module D4 domain-containing protein</fullName>
    </recommendedName>
</protein>
<organism evidence="14 15">
    <name type="scientific">Haematococcus lacustris</name>
    <name type="common">Green alga</name>
    <name type="synonym">Haematococcus pluvialis</name>
    <dbReference type="NCBI Taxonomy" id="44745"/>
    <lineage>
        <taxon>Eukaryota</taxon>
        <taxon>Viridiplantae</taxon>
        <taxon>Chlorophyta</taxon>
        <taxon>core chlorophytes</taxon>
        <taxon>Chlorophyceae</taxon>
        <taxon>CS clade</taxon>
        <taxon>Chlamydomonadales</taxon>
        <taxon>Haematococcaceae</taxon>
        <taxon>Haematococcus</taxon>
    </lineage>
</organism>
<feature type="non-terminal residue" evidence="14">
    <location>
        <position position="1"/>
    </location>
</feature>
<keyword evidence="8" id="KW-0969">Cilium</keyword>
<feature type="domain" description="Dynein heavy chain hydrolytic ATP-binding dynein motor region" evidence="12">
    <location>
        <begin position="173"/>
        <end position="240"/>
    </location>
</feature>
<dbReference type="Pfam" id="PF12774">
    <property type="entry name" value="AAA_6"/>
    <property type="match status" value="1"/>
</dbReference>
<sequence length="282" mass="31906">MQISKSYNASEWREDLKRITRHAGAEGKPAVFMFSDSQIKQESFVEDINNLLNSGEVPNMFPYDERAAVLEQCRQLSKKEGLSLDTAVELWNFFVDKTRANLHIVLCFSPIGDAFRNRLRQFPSLVNCCTIDWFSAWPNDALEAVALKFLNDVDVSSKQRGHIMSMCKMFHEDGIISDLFPGVVLPKADYAAMEAAMRDACAKRNLQPTEYFLLKSIQLYEMIVVRHGLMIVGLPFSGKTASYQVLADALTLMEERGQEGQSKAEYHVINPKSITMGQLYGQ</sequence>
<dbReference type="Gene3D" id="3.40.50.300">
    <property type="entry name" value="P-loop containing nucleotide triphosphate hydrolases"/>
    <property type="match status" value="2"/>
</dbReference>
<dbReference type="GO" id="GO:0005524">
    <property type="term" value="F:ATP binding"/>
    <property type="evidence" value="ECO:0007669"/>
    <property type="project" value="UniProtKB-KW"/>
</dbReference>
<evidence type="ECO:0000259" key="12">
    <source>
        <dbReference type="Pfam" id="PF12774"/>
    </source>
</evidence>
<dbReference type="GO" id="GO:0007018">
    <property type="term" value="P:microtubule-based movement"/>
    <property type="evidence" value="ECO:0007669"/>
    <property type="project" value="InterPro"/>
</dbReference>
<dbReference type="GO" id="GO:0005930">
    <property type="term" value="C:axoneme"/>
    <property type="evidence" value="ECO:0007669"/>
    <property type="project" value="UniProtKB-SubCell"/>
</dbReference>
<keyword evidence="9" id="KW-0505">Motor protein</keyword>
<evidence type="ECO:0000256" key="7">
    <source>
        <dbReference type="ARBA" id="ARBA00023054"/>
    </source>
</evidence>
<accession>A0A699YXJ4</accession>
<evidence type="ECO:0000256" key="3">
    <source>
        <dbReference type="ARBA" id="ARBA00022701"/>
    </source>
</evidence>
<dbReference type="InterPro" id="IPR026983">
    <property type="entry name" value="DHC"/>
</dbReference>
<keyword evidence="10" id="KW-0206">Cytoskeleton</keyword>
<dbReference type="PANTHER" id="PTHR46961">
    <property type="entry name" value="DYNEIN HEAVY CHAIN 1, AXONEMAL-LIKE PROTEIN"/>
    <property type="match status" value="1"/>
</dbReference>
<keyword evidence="15" id="KW-1185">Reference proteome</keyword>
<proteinExistence type="predicted"/>
<gene>
    <name evidence="14" type="ORF">HaLaN_02585</name>
</gene>
<evidence type="ECO:0000313" key="15">
    <source>
        <dbReference type="Proteomes" id="UP000485058"/>
    </source>
</evidence>
<dbReference type="Proteomes" id="UP000485058">
    <property type="component" value="Unassembled WGS sequence"/>
</dbReference>
<evidence type="ECO:0000256" key="5">
    <source>
        <dbReference type="ARBA" id="ARBA00022840"/>
    </source>
</evidence>
<keyword evidence="5" id="KW-0067">ATP-binding</keyword>
<keyword evidence="3" id="KW-0493">Microtubule</keyword>
<evidence type="ECO:0000256" key="2">
    <source>
        <dbReference type="ARBA" id="ARBA00022490"/>
    </source>
</evidence>
<comment type="subcellular location">
    <subcellularLocation>
        <location evidence="1">Cytoplasm</location>
        <location evidence="1">Cytoskeleton</location>
        <location evidence="1">Cilium axoneme</location>
    </subcellularLocation>
</comment>
<dbReference type="AlphaFoldDB" id="A0A699YXJ4"/>
<feature type="domain" description="Dynein heavy chain AAA module D4" evidence="13">
    <location>
        <begin position="2"/>
        <end position="172"/>
    </location>
</feature>
<evidence type="ECO:0000256" key="4">
    <source>
        <dbReference type="ARBA" id="ARBA00022741"/>
    </source>
</evidence>
<dbReference type="PANTHER" id="PTHR46961:SF8">
    <property type="entry name" value="DYNEIN AXONEMAL HEAVY CHAIN 7"/>
    <property type="match status" value="1"/>
</dbReference>
<evidence type="ECO:0000256" key="10">
    <source>
        <dbReference type="ARBA" id="ARBA00023212"/>
    </source>
</evidence>
<name>A0A699YXJ4_HAELA</name>
<feature type="non-terminal residue" evidence="14">
    <location>
        <position position="282"/>
    </location>
</feature>
<evidence type="ECO:0000256" key="6">
    <source>
        <dbReference type="ARBA" id="ARBA00023017"/>
    </source>
</evidence>
<keyword evidence="4" id="KW-0547">Nucleotide-binding</keyword>
<keyword evidence="2" id="KW-0963">Cytoplasm</keyword>
<dbReference type="GO" id="GO:0051959">
    <property type="term" value="F:dynein light intermediate chain binding"/>
    <property type="evidence" value="ECO:0007669"/>
    <property type="project" value="InterPro"/>
</dbReference>
<reference evidence="14 15" key="1">
    <citation type="submission" date="2020-02" db="EMBL/GenBank/DDBJ databases">
        <title>Draft genome sequence of Haematococcus lacustris strain NIES-144.</title>
        <authorList>
            <person name="Morimoto D."/>
            <person name="Nakagawa S."/>
            <person name="Yoshida T."/>
            <person name="Sawayama S."/>
        </authorList>
    </citation>
    <scope>NUCLEOTIDE SEQUENCE [LARGE SCALE GENOMIC DNA]</scope>
    <source>
        <strain evidence="14 15">NIES-144</strain>
    </source>
</reference>
<dbReference type="Pfam" id="PF12780">
    <property type="entry name" value="AAA_8"/>
    <property type="match status" value="1"/>
</dbReference>
<dbReference type="GO" id="GO:0005874">
    <property type="term" value="C:microtubule"/>
    <property type="evidence" value="ECO:0007669"/>
    <property type="project" value="UniProtKB-KW"/>
</dbReference>
<dbReference type="InterPro" id="IPR027417">
    <property type="entry name" value="P-loop_NTPase"/>
</dbReference>
<dbReference type="InterPro" id="IPR035699">
    <property type="entry name" value="AAA_6"/>
</dbReference>
<evidence type="ECO:0008006" key="16">
    <source>
        <dbReference type="Google" id="ProtNLM"/>
    </source>
</evidence>
<keyword evidence="7" id="KW-0175">Coiled coil</keyword>
<keyword evidence="11" id="KW-0966">Cell projection</keyword>
<dbReference type="GO" id="GO:0030286">
    <property type="term" value="C:dynein complex"/>
    <property type="evidence" value="ECO:0007669"/>
    <property type="project" value="UniProtKB-KW"/>
</dbReference>
<dbReference type="FunFam" id="3.40.50.300:FF:002141">
    <property type="entry name" value="Dynein heavy chain"/>
    <property type="match status" value="1"/>
</dbReference>
<dbReference type="SUPFAM" id="SSF52540">
    <property type="entry name" value="P-loop containing nucleoside triphosphate hydrolases"/>
    <property type="match status" value="2"/>
</dbReference>
<evidence type="ECO:0000313" key="14">
    <source>
        <dbReference type="EMBL" id="GFH07742.1"/>
    </source>
</evidence>
<evidence type="ECO:0000256" key="11">
    <source>
        <dbReference type="ARBA" id="ARBA00023273"/>
    </source>
</evidence>
<comment type="caution">
    <text evidence="14">The sequence shown here is derived from an EMBL/GenBank/DDBJ whole genome shotgun (WGS) entry which is preliminary data.</text>
</comment>
<dbReference type="EMBL" id="BLLF01000112">
    <property type="protein sequence ID" value="GFH07742.1"/>
    <property type="molecule type" value="Genomic_DNA"/>
</dbReference>